<proteinExistence type="predicted"/>
<dbReference type="EMBL" id="CAJNOV010006866">
    <property type="protein sequence ID" value="CAF1263315.1"/>
    <property type="molecule type" value="Genomic_DNA"/>
</dbReference>
<accession>A0A815AYQ8</accession>
<evidence type="ECO:0000313" key="2">
    <source>
        <dbReference type="EMBL" id="CAF4536474.1"/>
    </source>
</evidence>
<dbReference type="InterPro" id="IPR036425">
    <property type="entry name" value="MoaB/Mog-like_dom_sf"/>
</dbReference>
<name>A0A815AYQ8_9BILA</name>
<dbReference type="Gene3D" id="3.40.980.10">
    <property type="entry name" value="MoaB/Mog-like domain"/>
    <property type="match status" value="1"/>
</dbReference>
<dbReference type="EMBL" id="CAJOBH010085207">
    <property type="protein sequence ID" value="CAF4536474.1"/>
    <property type="molecule type" value="Genomic_DNA"/>
</dbReference>
<evidence type="ECO:0000313" key="1">
    <source>
        <dbReference type="EMBL" id="CAF1263315.1"/>
    </source>
</evidence>
<dbReference type="AlphaFoldDB" id="A0A815AYQ8"/>
<protein>
    <submittedName>
        <fullName evidence="1">Uncharacterized protein</fullName>
    </submittedName>
</protein>
<dbReference type="Proteomes" id="UP000663855">
    <property type="component" value="Unassembled WGS sequence"/>
</dbReference>
<gene>
    <name evidence="2" type="ORF">BYL167_LOCUS37514</name>
    <name evidence="1" type="ORF">CJN711_LOCUS15103</name>
</gene>
<evidence type="ECO:0000313" key="3">
    <source>
        <dbReference type="Proteomes" id="UP000663855"/>
    </source>
</evidence>
<reference evidence="1" key="1">
    <citation type="submission" date="2021-02" db="EMBL/GenBank/DDBJ databases">
        <authorList>
            <person name="Nowell W R."/>
        </authorList>
    </citation>
    <scope>NUCLEOTIDE SEQUENCE</scope>
</reference>
<comment type="caution">
    <text evidence="1">The sequence shown here is derived from an EMBL/GenBank/DDBJ whole genome shotgun (WGS) entry which is preliminary data.</text>
</comment>
<sequence>MSDELSSYKENFWSSTDTGCEVISNYSHGYAFEVLYRDIDDDIQMSEFALQKNVPLELADLGLLAAVGPRAIHVYDKLRVVVLSIGSGKIRDSNKIVLMRMIHDFDSYSESFQTAISRIYSSETSIIQTLQYHHPIIRVQVHIFEITCEMFYLIILFNQSIDYLNPRPEYIRVIIIEWSTKSSIHIACIISADTQRCEGLDGYSQ</sequence>
<dbReference type="Proteomes" id="UP000681967">
    <property type="component" value="Unassembled WGS sequence"/>
</dbReference>
<organism evidence="1 3">
    <name type="scientific">Rotaria magnacalcarata</name>
    <dbReference type="NCBI Taxonomy" id="392030"/>
    <lineage>
        <taxon>Eukaryota</taxon>
        <taxon>Metazoa</taxon>
        <taxon>Spiralia</taxon>
        <taxon>Gnathifera</taxon>
        <taxon>Rotifera</taxon>
        <taxon>Eurotatoria</taxon>
        <taxon>Bdelloidea</taxon>
        <taxon>Philodinida</taxon>
        <taxon>Philodinidae</taxon>
        <taxon>Rotaria</taxon>
    </lineage>
</organism>